<gene>
    <name evidence="2" type="ORF">RRG08_024039</name>
</gene>
<organism evidence="2 3">
    <name type="scientific">Elysia crispata</name>
    <name type="common">lettuce slug</name>
    <dbReference type="NCBI Taxonomy" id="231223"/>
    <lineage>
        <taxon>Eukaryota</taxon>
        <taxon>Metazoa</taxon>
        <taxon>Spiralia</taxon>
        <taxon>Lophotrochozoa</taxon>
        <taxon>Mollusca</taxon>
        <taxon>Gastropoda</taxon>
        <taxon>Heterobranchia</taxon>
        <taxon>Euthyneura</taxon>
        <taxon>Panpulmonata</taxon>
        <taxon>Sacoglossa</taxon>
        <taxon>Placobranchoidea</taxon>
        <taxon>Plakobranchidae</taxon>
        <taxon>Elysia</taxon>
    </lineage>
</organism>
<evidence type="ECO:0000313" key="2">
    <source>
        <dbReference type="EMBL" id="KAK3763984.1"/>
    </source>
</evidence>
<comment type="caution">
    <text evidence="2">The sequence shown here is derived from an EMBL/GenBank/DDBJ whole genome shotgun (WGS) entry which is preliminary data.</text>
</comment>
<evidence type="ECO:0000259" key="1">
    <source>
        <dbReference type="Pfam" id="PF00078"/>
    </source>
</evidence>
<evidence type="ECO:0000313" key="3">
    <source>
        <dbReference type="Proteomes" id="UP001283361"/>
    </source>
</evidence>
<accession>A0AAE0Z6W6</accession>
<proteinExistence type="predicted"/>
<protein>
    <recommendedName>
        <fullName evidence="1">Reverse transcriptase domain-containing protein</fullName>
    </recommendedName>
</protein>
<name>A0AAE0Z6W6_9GAST</name>
<dbReference type="EMBL" id="JAWDGP010004479">
    <property type="protein sequence ID" value="KAK3763984.1"/>
    <property type="molecule type" value="Genomic_DNA"/>
</dbReference>
<dbReference type="InterPro" id="IPR000477">
    <property type="entry name" value="RT_dom"/>
</dbReference>
<dbReference type="AlphaFoldDB" id="A0AAE0Z6W6"/>
<feature type="domain" description="Reverse transcriptase" evidence="1">
    <location>
        <begin position="3"/>
        <end position="95"/>
    </location>
</feature>
<keyword evidence="3" id="KW-1185">Reference proteome</keyword>
<dbReference type="PANTHER" id="PTHR19446">
    <property type="entry name" value="REVERSE TRANSCRIPTASES"/>
    <property type="match status" value="1"/>
</dbReference>
<dbReference type="Pfam" id="PF00078">
    <property type="entry name" value="RVT_1"/>
    <property type="match status" value="1"/>
</dbReference>
<reference evidence="2" key="1">
    <citation type="journal article" date="2023" name="G3 (Bethesda)">
        <title>A reference genome for the long-term kleptoplast-retaining sea slug Elysia crispata morphotype clarki.</title>
        <authorList>
            <person name="Eastman K.E."/>
            <person name="Pendleton A.L."/>
            <person name="Shaikh M.A."/>
            <person name="Suttiyut T."/>
            <person name="Ogas R."/>
            <person name="Tomko P."/>
            <person name="Gavelis G."/>
            <person name="Widhalm J.R."/>
            <person name="Wisecaver J.H."/>
        </authorList>
    </citation>
    <scope>NUCLEOTIDE SEQUENCE</scope>
    <source>
        <strain evidence="2">ECLA1</strain>
    </source>
</reference>
<dbReference type="Proteomes" id="UP001283361">
    <property type="component" value="Unassembled WGS sequence"/>
</dbReference>
<sequence length="99" mass="11719">MPTISKTVESLVNGRLYYYMESSGLLDENQARFRMYRSTVDQIVLFTQSVINAWQHNHHTVAVFVDLKNAYDRVWRKGLLLKLQRHGVNGWMYNWLKGL</sequence>